<feature type="transmembrane region" description="Helical" evidence="2">
    <location>
        <begin position="187"/>
        <end position="210"/>
    </location>
</feature>
<sequence>MNESSRETKSATRPANARMLTTSQNEYEKEKSVRENSILNASSAQSQAGSLVSQDQDVEGGSQRILTKDTTSTKDSKEAAATDKTPKPEMLDRNQSQETSASRPGAVRVTGVRRPAPSTPTGMAGNDANEEAPIFQADLVDEQEEEIQDAELPTSSAADKDLTVVAEAVKAGVLRTSSSFISHDRRLLAIFSILLITIVAFAVGITMLLMSKGGTNETDTELLPSTSNGTASPFAPTSPPSAPPTEEPLVFLPPSPAECLRIITGDVVTAQDQLILKTYHIELDIAMVPWGATDIPSHLNTLVTRMQAKVAPTLAQCDNSNQRRLRAMSFQESAARNQGYRNLAPGDYLVANAQFLDARLQTNRPCKIGVPEPCFKVRETIRVYIKKDELDVRLISRIMDAFNGQSLIQLLDLEFPFKSIEMIGVASNEDLTAPLNVTESSDSEDEDEESRERNG</sequence>
<organism evidence="3 4">
    <name type="scientific">Cylindrotheca closterium</name>
    <dbReference type="NCBI Taxonomy" id="2856"/>
    <lineage>
        <taxon>Eukaryota</taxon>
        <taxon>Sar</taxon>
        <taxon>Stramenopiles</taxon>
        <taxon>Ochrophyta</taxon>
        <taxon>Bacillariophyta</taxon>
        <taxon>Bacillariophyceae</taxon>
        <taxon>Bacillariophycidae</taxon>
        <taxon>Bacillariales</taxon>
        <taxon>Bacillariaceae</taxon>
        <taxon>Cylindrotheca</taxon>
    </lineage>
</organism>
<protein>
    <submittedName>
        <fullName evidence="3">Uncharacterized protein</fullName>
    </submittedName>
</protein>
<feature type="compositionally biased region" description="Polar residues" evidence="1">
    <location>
        <begin position="35"/>
        <end position="55"/>
    </location>
</feature>
<reference evidence="3" key="1">
    <citation type="submission" date="2023-08" db="EMBL/GenBank/DDBJ databases">
        <authorList>
            <person name="Audoor S."/>
            <person name="Bilcke G."/>
        </authorList>
    </citation>
    <scope>NUCLEOTIDE SEQUENCE</scope>
</reference>
<keyword evidence="4" id="KW-1185">Reference proteome</keyword>
<evidence type="ECO:0000313" key="4">
    <source>
        <dbReference type="Proteomes" id="UP001295423"/>
    </source>
</evidence>
<evidence type="ECO:0000313" key="3">
    <source>
        <dbReference type="EMBL" id="CAJ1949215.1"/>
    </source>
</evidence>
<feature type="region of interest" description="Disordered" evidence="1">
    <location>
        <begin position="219"/>
        <end position="246"/>
    </location>
</feature>
<dbReference type="Proteomes" id="UP001295423">
    <property type="component" value="Unassembled WGS sequence"/>
</dbReference>
<feature type="compositionally biased region" description="Basic and acidic residues" evidence="1">
    <location>
        <begin position="1"/>
        <end position="10"/>
    </location>
</feature>
<evidence type="ECO:0000256" key="1">
    <source>
        <dbReference type="SAM" id="MobiDB-lite"/>
    </source>
</evidence>
<feature type="compositionally biased region" description="Basic and acidic residues" evidence="1">
    <location>
        <begin position="71"/>
        <end position="92"/>
    </location>
</feature>
<feature type="compositionally biased region" description="Pro residues" evidence="1">
    <location>
        <begin position="236"/>
        <end position="246"/>
    </location>
</feature>
<evidence type="ECO:0000256" key="2">
    <source>
        <dbReference type="SAM" id="Phobius"/>
    </source>
</evidence>
<keyword evidence="2" id="KW-0812">Transmembrane</keyword>
<keyword evidence="2" id="KW-1133">Transmembrane helix</keyword>
<proteinExistence type="predicted"/>
<keyword evidence="2" id="KW-0472">Membrane</keyword>
<dbReference type="EMBL" id="CAKOGP040001758">
    <property type="protein sequence ID" value="CAJ1949215.1"/>
    <property type="molecule type" value="Genomic_DNA"/>
</dbReference>
<name>A0AAD2FQ93_9STRA</name>
<accession>A0AAD2FQ93</accession>
<feature type="compositionally biased region" description="Polar residues" evidence="1">
    <location>
        <begin position="219"/>
        <end position="229"/>
    </location>
</feature>
<feature type="compositionally biased region" description="Polar residues" evidence="1">
    <location>
        <begin position="93"/>
        <end position="102"/>
    </location>
</feature>
<feature type="region of interest" description="Disordered" evidence="1">
    <location>
        <begin position="433"/>
        <end position="455"/>
    </location>
</feature>
<gene>
    <name evidence="3" type="ORF">CYCCA115_LOCUS11983</name>
</gene>
<dbReference type="AlphaFoldDB" id="A0AAD2FQ93"/>
<comment type="caution">
    <text evidence="3">The sequence shown here is derived from an EMBL/GenBank/DDBJ whole genome shotgun (WGS) entry which is preliminary data.</text>
</comment>
<feature type="region of interest" description="Disordered" evidence="1">
    <location>
        <begin position="1"/>
        <end position="128"/>
    </location>
</feature>